<sequence length="288" mass="31996">MKLAEVTRRDHVAEKFQAQPDSDKQLSRRDDVQALHGTPAIGGSGIWTSVDDIGSKTRLTCTLNYSATEIVGHRWVKGGKVLKEDALPDLKTEYEVDLDERSGEYSCIFLPELAGRTSIKLQGPPNIKAVKRSEHATERETVVLGCKSDSFPPVSEWVWYKMETSGDQVISNSSHSKYLVISSETKTELHISNLDLEVDPGKYVCNGTNSEGTSQAIIVLRVRNRFAALWPFLGIVAEVLVLVTVIFIYEKRRKPDEVLDDEDTGSAPLKSSGHVNDKGKNVRQRNAN</sequence>
<reference evidence="16" key="1">
    <citation type="submission" date="2019-03" db="UniProtKB">
        <authorList>
            <consortium name="Ensembl"/>
        </authorList>
    </citation>
    <scope>IDENTIFICATION</scope>
</reference>
<protein>
    <recommendedName>
        <fullName evidence="12">Basigin</fullName>
    </recommendedName>
</protein>
<evidence type="ECO:0000256" key="13">
    <source>
        <dbReference type="SAM" id="MobiDB-lite"/>
    </source>
</evidence>
<dbReference type="Gene3D" id="2.60.40.10">
    <property type="entry name" value="Immunoglobulins"/>
    <property type="match status" value="2"/>
</dbReference>
<evidence type="ECO:0000256" key="2">
    <source>
        <dbReference type="ARBA" id="ARBA00022475"/>
    </source>
</evidence>
<evidence type="ECO:0000256" key="10">
    <source>
        <dbReference type="ARBA" id="ARBA00023319"/>
    </source>
</evidence>
<dbReference type="GO" id="GO:0005537">
    <property type="term" value="F:D-mannose binding"/>
    <property type="evidence" value="ECO:0007669"/>
    <property type="project" value="UniProtKB-KW"/>
</dbReference>
<evidence type="ECO:0000256" key="11">
    <source>
        <dbReference type="ARBA" id="ARBA00023768"/>
    </source>
</evidence>
<feature type="region of interest" description="Disordered" evidence="13">
    <location>
        <begin position="258"/>
        <end position="288"/>
    </location>
</feature>
<keyword evidence="7" id="KW-1015">Disulfide bond</keyword>
<dbReference type="Pfam" id="PF13927">
    <property type="entry name" value="Ig_3"/>
    <property type="match status" value="1"/>
</dbReference>
<dbReference type="Ensembl" id="ENSUMAT00000008032.1">
    <property type="protein sequence ID" value="ENSUMAP00000006689.1"/>
    <property type="gene ID" value="ENSUMAG00000005239.1"/>
</dbReference>
<dbReference type="InterPro" id="IPR007110">
    <property type="entry name" value="Ig-like_dom"/>
</dbReference>
<dbReference type="GO" id="GO:0005911">
    <property type="term" value="C:cell-cell junction"/>
    <property type="evidence" value="ECO:0007669"/>
    <property type="project" value="TreeGrafter"/>
</dbReference>
<dbReference type="InterPro" id="IPR013783">
    <property type="entry name" value="Ig-like_fold"/>
</dbReference>
<evidence type="ECO:0000256" key="4">
    <source>
        <dbReference type="ARBA" id="ARBA00022824"/>
    </source>
</evidence>
<feature type="domain" description="Ig-like" evidence="15">
    <location>
        <begin position="39"/>
        <end position="107"/>
    </location>
</feature>
<keyword evidence="4" id="KW-0256">Endoplasmic reticulum</keyword>
<evidence type="ECO:0000256" key="8">
    <source>
        <dbReference type="ARBA" id="ARBA00023170"/>
    </source>
</evidence>
<proteinExistence type="predicted"/>
<keyword evidence="5" id="KW-0465">Mannose-binding</keyword>
<evidence type="ECO:0000256" key="12">
    <source>
        <dbReference type="ARBA" id="ARBA00023876"/>
    </source>
</evidence>
<dbReference type="FunFam" id="2.60.40.10:FF:001329">
    <property type="entry name" value="Basigin"/>
    <property type="match status" value="1"/>
</dbReference>
<feature type="transmembrane region" description="Helical" evidence="14">
    <location>
        <begin position="228"/>
        <end position="249"/>
    </location>
</feature>
<dbReference type="GeneTree" id="ENSGT00940000159142"/>
<evidence type="ECO:0000256" key="9">
    <source>
        <dbReference type="ARBA" id="ARBA00023180"/>
    </source>
</evidence>
<evidence type="ECO:0000256" key="1">
    <source>
        <dbReference type="ARBA" id="ARBA00004115"/>
    </source>
</evidence>
<comment type="subcellular location">
    <subcellularLocation>
        <location evidence="11">Basolateral cell membrane</location>
        <topology evidence="11">Single-pass type I membrane protein</topology>
    </subcellularLocation>
    <subcellularLocation>
        <location evidence="1">Endoplasmic reticulum membrane</location>
        <topology evidence="1">Single-pass type I membrane protein</topology>
    </subcellularLocation>
</comment>
<dbReference type="PANTHER" id="PTHR11640:SF158">
    <property type="entry name" value="V-SET AND IMMUNOGLOBULIN DOMAIN-CONTAINING PROTEIN 10-LIKE 2"/>
    <property type="match status" value="1"/>
</dbReference>
<feature type="domain" description="Ig-like" evidence="15">
    <location>
        <begin position="125"/>
        <end position="219"/>
    </location>
</feature>
<keyword evidence="14" id="KW-0812">Transmembrane</keyword>
<keyword evidence="14" id="KW-1133">Transmembrane helix</keyword>
<accession>A0A452TF47</accession>
<keyword evidence="10" id="KW-0393">Immunoglobulin domain</keyword>
<dbReference type="GO" id="GO:0016323">
    <property type="term" value="C:basolateral plasma membrane"/>
    <property type="evidence" value="ECO:0007669"/>
    <property type="project" value="UniProtKB-SubCell"/>
</dbReference>
<dbReference type="SMART" id="SM00409">
    <property type="entry name" value="IG"/>
    <property type="match status" value="1"/>
</dbReference>
<dbReference type="PROSITE" id="PS50835">
    <property type="entry name" value="IG_LIKE"/>
    <property type="match status" value="2"/>
</dbReference>
<evidence type="ECO:0000256" key="14">
    <source>
        <dbReference type="SAM" id="Phobius"/>
    </source>
</evidence>
<dbReference type="GO" id="GO:0098609">
    <property type="term" value="P:cell-cell adhesion"/>
    <property type="evidence" value="ECO:0007669"/>
    <property type="project" value="TreeGrafter"/>
</dbReference>
<keyword evidence="9" id="KW-0325">Glycoprotein</keyword>
<dbReference type="SUPFAM" id="SSF48726">
    <property type="entry name" value="Immunoglobulin"/>
    <property type="match status" value="1"/>
</dbReference>
<dbReference type="AlphaFoldDB" id="A0A452TF47"/>
<dbReference type="FunFam" id="2.60.40.10:FF:000387">
    <property type="entry name" value="Neuroplastin b"/>
    <property type="match status" value="1"/>
</dbReference>
<keyword evidence="2" id="KW-1003">Cell membrane</keyword>
<dbReference type="GO" id="GO:0005789">
    <property type="term" value="C:endoplasmic reticulum membrane"/>
    <property type="evidence" value="ECO:0007669"/>
    <property type="project" value="UniProtKB-SubCell"/>
</dbReference>
<gene>
    <name evidence="16" type="primary">BSG</name>
</gene>
<dbReference type="InterPro" id="IPR003599">
    <property type="entry name" value="Ig_sub"/>
</dbReference>
<keyword evidence="8" id="KW-0675">Receptor</keyword>
<evidence type="ECO:0000259" key="15">
    <source>
        <dbReference type="PROSITE" id="PS50835"/>
    </source>
</evidence>
<dbReference type="PANTHER" id="PTHR11640">
    <property type="entry name" value="NEPHRIN"/>
    <property type="match status" value="1"/>
</dbReference>
<evidence type="ECO:0000256" key="5">
    <source>
        <dbReference type="ARBA" id="ARBA00023035"/>
    </source>
</evidence>
<organism evidence="16">
    <name type="scientific">Ursus maritimus</name>
    <name type="common">Polar bear</name>
    <name type="synonym">Thalarctos maritimus</name>
    <dbReference type="NCBI Taxonomy" id="29073"/>
    <lineage>
        <taxon>Eukaryota</taxon>
        <taxon>Metazoa</taxon>
        <taxon>Chordata</taxon>
        <taxon>Craniata</taxon>
        <taxon>Vertebrata</taxon>
        <taxon>Euteleostomi</taxon>
        <taxon>Mammalia</taxon>
        <taxon>Eutheria</taxon>
        <taxon>Laurasiatheria</taxon>
        <taxon>Carnivora</taxon>
        <taxon>Caniformia</taxon>
        <taxon>Ursidae</taxon>
        <taxon>Ursus</taxon>
    </lineage>
</organism>
<keyword evidence="6 14" id="KW-0472">Membrane</keyword>
<evidence type="ECO:0000256" key="7">
    <source>
        <dbReference type="ARBA" id="ARBA00023157"/>
    </source>
</evidence>
<evidence type="ECO:0000256" key="3">
    <source>
        <dbReference type="ARBA" id="ARBA00022734"/>
    </source>
</evidence>
<keyword evidence="3" id="KW-0430">Lectin</keyword>
<dbReference type="GO" id="GO:0050839">
    <property type="term" value="F:cell adhesion molecule binding"/>
    <property type="evidence" value="ECO:0007669"/>
    <property type="project" value="TreeGrafter"/>
</dbReference>
<evidence type="ECO:0000256" key="6">
    <source>
        <dbReference type="ARBA" id="ARBA00023136"/>
    </source>
</evidence>
<dbReference type="PRINTS" id="PR01856">
    <property type="entry name" value="BASIGIN"/>
</dbReference>
<evidence type="ECO:0000313" key="16">
    <source>
        <dbReference type="Ensembl" id="ENSUMAP00000006689"/>
    </source>
</evidence>
<dbReference type="InterPro" id="IPR036179">
    <property type="entry name" value="Ig-like_dom_sf"/>
</dbReference>
<name>A0A452TF47_URSMA</name>
<dbReference type="InterPro" id="IPR051275">
    <property type="entry name" value="Cell_adhesion_signaling"/>
</dbReference>